<reference evidence="3 4" key="1">
    <citation type="submission" date="2024-05" db="EMBL/GenBank/DDBJ databases">
        <title>Achromobacter denitrificans. BP1, complete genome.</title>
        <authorList>
            <person name="Zhang B."/>
        </authorList>
    </citation>
    <scope>NUCLEOTIDE SEQUENCE [LARGE SCALE GENOMIC DNA]</scope>
    <source>
        <strain evidence="3 4">BP1</strain>
    </source>
</reference>
<feature type="domain" description="Tip attachment protein J" evidence="2">
    <location>
        <begin position="599"/>
        <end position="748"/>
    </location>
</feature>
<dbReference type="NCBIfam" id="NF040662">
    <property type="entry name" value="attach_TipJ_rel"/>
    <property type="match status" value="1"/>
</dbReference>
<feature type="transmembrane region" description="Helical" evidence="1">
    <location>
        <begin position="100"/>
        <end position="122"/>
    </location>
</feature>
<dbReference type="InterPro" id="IPR032876">
    <property type="entry name" value="J_dom"/>
</dbReference>
<evidence type="ECO:0000256" key="1">
    <source>
        <dbReference type="SAM" id="Phobius"/>
    </source>
</evidence>
<dbReference type="Proteomes" id="UP001446337">
    <property type="component" value="Chromosome"/>
</dbReference>
<keyword evidence="1" id="KW-0812">Transmembrane</keyword>
<organism evidence="3 4">
    <name type="scientific">Achromobacter denitrificans</name>
    <name type="common">Alcaligenes denitrificans</name>
    <dbReference type="NCBI Taxonomy" id="32002"/>
    <lineage>
        <taxon>Bacteria</taxon>
        <taxon>Pseudomonadati</taxon>
        <taxon>Pseudomonadota</taxon>
        <taxon>Betaproteobacteria</taxon>
        <taxon>Burkholderiales</taxon>
        <taxon>Alcaligenaceae</taxon>
        <taxon>Achromobacter</taxon>
    </lineage>
</organism>
<protein>
    <submittedName>
        <fullName evidence="3">Host specificity factor TipJ family phage tail protein</fullName>
    </submittedName>
</protein>
<keyword evidence="1" id="KW-1133">Transmembrane helix</keyword>
<sequence length="1318" mass="142035">MEDVKQTVVPAGPIASPSLVVYPRPFESGDRIDCYAAFLPGETLGAFMRRSRIAAPSRVVRVEHNGRPVPLALWDRLIPRQGDMVVVSARALGGGGGGKVLRTVAMLAVVAAAFYAPAFAGLTKMVGGIEVATLGGSALSAGIMLGGSLLVGALLPLPTPTAAKLGTGQKYESSPTYAIQGGRNRSRPWEPMTLTFGRHKVVPDSGAKPYSQYVGDTQFLNQIFHFGLQLNAVSLSDYKIGETPVSNYQGVQLQSSDPNTGALSMFSGNVDTLQGFTLQSGVINTRTTPSDVTHISVEIASQLFYVNDAGGLEARSVDLRLQYRPVGGAWADIGLLNDAIYATHYWAKMQIETGTGGGDAGEAYRREQQVGFGSTNPADHTDGETFVIKPGYSFGGGDAGETVVPPVMGVWRWKPHPFQMGQPWYGIAPDPLIGYSTTPGVRVTGARQEPTRQTVSWNVPVGMYEVRAWKVTADIQSSRESNQTAISQILCYQTDTADYSGQLRVALRIQASSQLNGAVDEFSAIASAWCSVWTGSEWKWTTTSNPAWWFLWFARGKRDSAGQRIYGGGLTDAQIDFESIKAWGLWCDRKRLTFDYVLDQKMSTAAVLQMIARAGRASMTYQTGKLGVVWDAENLPVSAMFGPFNVRAGSFKITYINEGTVDEIVANFVNKDAGWVMDEVRAKVPGAIASNNPLQLDLDGCTNADMAGREANLIAASQVWKRRRVSWETDLEGLVCTRGDVVSFSHDLTVWGYSGRLMPGSGGALMKLQQAVPSAGSGTVMLRDPDGNMKVVTVSSDVGDVDELTIVTDLDGFPMPGDEGYEECSPFDWAWQFDPLATPGRRFKVSGVAPAGDGLRFEAIDDDPEYYACESNPYLYTPPRDGGLLSGVVFSLSATESIVSVSADQIRVGLSWALSRDMPVQIKVSVNGVQRVAQTVEGRSLDLVVQTGDVIVATVVPKGSTGAGTPKTLTYKVEGLAAPLPPVEGLTTVFRDGLTVLSWRKVMDVREPAYEVRIGDSWANSRLVGIASSQEMLAVGNGGYWVAARFKLSNGTVVYGPAAGIAISGAVLVRNVLLVQDEAPEWTGSLSGGAIVYEGKLSLAAQGDLLASPDLLAESDLLWMGGAAPEGTYTNSVSDQVDIGYVAPVRIDFDIEFLAISQDDDLLSIPDLLAVDDLLNGSARQAITLRPQIRHAQEDGEWSEWVDFVPGLVNARHFDVRLYLATANPRIIPLVSRFRWTVDVPDLVQRAESVAVPAAGMRVTFPKPFHARPNLQITILDSQNGDRAVVLAATSDEFGFDIRIFNGSTPVERQINWIAQGY</sequence>
<evidence type="ECO:0000313" key="3">
    <source>
        <dbReference type="EMBL" id="XAN17188.1"/>
    </source>
</evidence>
<gene>
    <name evidence="3" type="ORF">AAIK43_03935</name>
</gene>
<keyword evidence="1" id="KW-0472">Membrane</keyword>
<proteinExistence type="predicted"/>
<evidence type="ECO:0000259" key="2">
    <source>
        <dbReference type="Pfam" id="PF13550"/>
    </source>
</evidence>
<feature type="transmembrane region" description="Helical" evidence="1">
    <location>
        <begin position="134"/>
        <end position="155"/>
    </location>
</feature>
<name>A0ABZ3G8I0_ACHDE</name>
<dbReference type="RefSeq" id="WP_175179289.1">
    <property type="nucleotide sequence ID" value="NZ_CADIKP010000016.1"/>
</dbReference>
<evidence type="ECO:0000313" key="4">
    <source>
        <dbReference type="Proteomes" id="UP001446337"/>
    </source>
</evidence>
<accession>A0ABZ3G8I0</accession>
<dbReference type="EMBL" id="CP154792">
    <property type="protein sequence ID" value="XAN17188.1"/>
    <property type="molecule type" value="Genomic_DNA"/>
</dbReference>
<dbReference type="Pfam" id="PF13550">
    <property type="entry name" value="Phage-tail_3"/>
    <property type="match status" value="1"/>
</dbReference>
<keyword evidence="4" id="KW-1185">Reference proteome</keyword>